<feature type="region of interest" description="Disordered" evidence="3">
    <location>
        <begin position="62"/>
        <end position="86"/>
    </location>
</feature>
<organism evidence="5 6">
    <name type="scientific">Pyrrhoderma noxium</name>
    <dbReference type="NCBI Taxonomy" id="2282107"/>
    <lineage>
        <taxon>Eukaryota</taxon>
        <taxon>Fungi</taxon>
        <taxon>Dikarya</taxon>
        <taxon>Basidiomycota</taxon>
        <taxon>Agaricomycotina</taxon>
        <taxon>Agaricomycetes</taxon>
        <taxon>Hymenochaetales</taxon>
        <taxon>Hymenochaetaceae</taxon>
        <taxon>Pyrrhoderma</taxon>
    </lineage>
</organism>
<keyword evidence="2" id="KW-0479">Metal-binding</keyword>
<dbReference type="SMART" id="SM00343">
    <property type="entry name" value="ZnF_C2HC"/>
    <property type="match status" value="1"/>
</dbReference>
<dbReference type="InParanoid" id="A0A286U9U8"/>
<dbReference type="PROSITE" id="PS50158">
    <property type="entry name" value="ZF_CCHC"/>
    <property type="match status" value="1"/>
</dbReference>
<dbReference type="GO" id="GO:0003676">
    <property type="term" value="F:nucleic acid binding"/>
    <property type="evidence" value="ECO:0007669"/>
    <property type="project" value="InterPro"/>
</dbReference>
<dbReference type="OrthoDB" id="2746711at2759"/>
<evidence type="ECO:0000313" key="6">
    <source>
        <dbReference type="Proteomes" id="UP000217199"/>
    </source>
</evidence>
<accession>A0A286U9U8</accession>
<evidence type="ECO:0000256" key="3">
    <source>
        <dbReference type="SAM" id="MobiDB-lite"/>
    </source>
</evidence>
<dbReference type="STRING" id="2282107.A0A286U9U8"/>
<comment type="caution">
    <text evidence="5">The sequence shown here is derived from an EMBL/GenBank/DDBJ whole genome shotgun (WGS) entry which is preliminary data.</text>
</comment>
<dbReference type="Gene3D" id="4.10.60.10">
    <property type="entry name" value="Zinc finger, CCHC-type"/>
    <property type="match status" value="1"/>
</dbReference>
<reference evidence="5 6" key="1">
    <citation type="journal article" date="2017" name="Mol. Ecol.">
        <title>Comparative and population genomic landscape of Phellinus noxius: A hypervariable fungus causing root rot in trees.</title>
        <authorList>
            <person name="Chung C.L."/>
            <person name="Lee T.J."/>
            <person name="Akiba M."/>
            <person name="Lee H.H."/>
            <person name="Kuo T.H."/>
            <person name="Liu D."/>
            <person name="Ke H.M."/>
            <person name="Yokoi T."/>
            <person name="Roa M.B."/>
            <person name="Lu M.J."/>
            <person name="Chang Y.Y."/>
            <person name="Ann P.J."/>
            <person name="Tsai J.N."/>
            <person name="Chen C.Y."/>
            <person name="Tzean S.S."/>
            <person name="Ota Y."/>
            <person name="Hattori T."/>
            <person name="Sahashi N."/>
            <person name="Liou R.F."/>
            <person name="Kikuchi T."/>
            <person name="Tsai I.J."/>
        </authorList>
    </citation>
    <scope>NUCLEOTIDE SEQUENCE [LARGE SCALE GENOMIC DNA]</scope>
    <source>
        <strain evidence="5 6">FFPRI411160</strain>
    </source>
</reference>
<sequence>MEGQQQQQQPPLDQVIALAVQQAVAAIIPDLVNHLAQNPPNLNLPAPIINLPPNLANAIAAAMPQPPPPQSREPLLRKPDDFTGNKKDYREWNMKITSYIASANMSLNTDEKKIRFICSYMKEKAGVWAEEQLTARTTNQNWMWNNFTNQMKERFVDKNDKEIARNEIATIQQGNTRAEEFFTKLASLRIRAKYTDPLHDAIIINRLKLGLKTEIVTAIVYEVKNSFKPPTTSSSSRAPPPPKPTPSLPLGDPMDIDKMRKEGRCFKCHQKGHLARDCQNRRREVREIWMDLSTEEKRELTELMTANNQSDFTPPQA</sequence>
<dbReference type="GO" id="GO:0008270">
    <property type="term" value="F:zinc ion binding"/>
    <property type="evidence" value="ECO:0007669"/>
    <property type="project" value="UniProtKB-KW"/>
</dbReference>
<evidence type="ECO:0000313" key="5">
    <source>
        <dbReference type="EMBL" id="PAV16361.1"/>
    </source>
</evidence>
<feature type="domain" description="CCHC-type" evidence="4">
    <location>
        <begin position="264"/>
        <end position="280"/>
    </location>
</feature>
<dbReference type="GO" id="GO:0006397">
    <property type="term" value="P:mRNA processing"/>
    <property type="evidence" value="ECO:0007669"/>
    <property type="project" value="UniProtKB-KW"/>
</dbReference>
<feature type="compositionally biased region" description="Pro residues" evidence="3">
    <location>
        <begin position="238"/>
        <end position="247"/>
    </location>
</feature>
<protein>
    <recommendedName>
        <fullName evidence="4">CCHC-type domain-containing protein</fullName>
    </recommendedName>
</protein>
<dbReference type="Pfam" id="PF19259">
    <property type="entry name" value="Ty3_capsid"/>
    <property type="match status" value="1"/>
</dbReference>
<dbReference type="InterPro" id="IPR032567">
    <property type="entry name" value="RTL1-rel"/>
</dbReference>
<dbReference type="InterPro" id="IPR001878">
    <property type="entry name" value="Znf_CCHC"/>
</dbReference>
<dbReference type="SUPFAM" id="SSF57756">
    <property type="entry name" value="Retrovirus zinc finger-like domains"/>
    <property type="match status" value="1"/>
</dbReference>
<keyword evidence="6" id="KW-1185">Reference proteome</keyword>
<proteinExistence type="predicted"/>
<evidence type="ECO:0000259" key="4">
    <source>
        <dbReference type="PROSITE" id="PS50158"/>
    </source>
</evidence>
<name>A0A286U9U8_9AGAM</name>
<feature type="compositionally biased region" description="Basic and acidic residues" evidence="3">
    <location>
        <begin position="74"/>
        <end position="86"/>
    </location>
</feature>
<dbReference type="Proteomes" id="UP000217199">
    <property type="component" value="Unassembled WGS sequence"/>
</dbReference>
<dbReference type="AlphaFoldDB" id="A0A286U9U8"/>
<evidence type="ECO:0000256" key="1">
    <source>
        <dbReference type="ARBA" id="ARBA00022664"/>
    </source>
</evidence>
<dbReference type="PANTHER" id="PTHR15503">
    <property type="entry name" value="LDOC1 RELATED"/>
    <property type="match status" value="1"/>
</dbReference>
<feature type="region of interest" description="Disordered" evidence="3">
    <location>
        <begin position="227"/>
        <end position="256"/>
    </location>
</feature>
<evidence type="ECO:0000256" key="2">
    <source>
        <dbReference type="PROSITE-ProRule" id="PRU00047"/>
    </source>
</evidence>
<dbReference type="EMBL" id="NBII01000008">
    <property type="protein sequence ID" value="PAV16361.1"/>
    <property type="molecule type" value="Genomic_DNA"/>
</dbReference>
<dbReference type="InterPro" id="IPR036875">
    <property type="entry name" value="Znf_CCHC_sf"/>
</dbReference>
<gene>
    <name evidence="5" type="ORF">PNOK_0798100</name>
</gene>
<keyword evidence="2" id="KW-0863">Zinc-finger</keyword>
<dbReference type="Pfam" id="PF00098">
    <property type="entry name" value="zf-CCHC"/>
    <property type="match status" value="1"/>
</dbReference>
<dbReference type="PANTHER" id="PTHR15503:SF22">
    <property type="entry name" value="TRANSPOSON TY3-I GAG POLYPROTEIN"/>
    <property type="match status" value="1"/>
</dbReference>
<dbReference type="InterPro" id="IPR045358">
    <property type="entry name" value="Ty3_capsid"/>
</dbReference>
<keyword evidence="1" id="KW-0507">mRNA processing</keyword>
<keyword evidence="2" id="KW-0862">Zinc</keyword>